<evidence type="ECO:0000313" key="12">
    <source>
        <dbReference type="EMBL" id="TXS96075.1"/>
    </source>
</evidence>
<feature type="domain" description="FAD/NAD(P)-binding" evidence="11">
    <location>
        <begin position="408"/>
        <end position="679"/>
    </location>
</feature>
<evidence type="ECO:0000256" key="8">
    <source>
        <dbReference type="ARBA" id="ARBA00023004"/>
    </source>
</evidence>
<dbReference type="InterPro" id="IPR013785">
    <property type="entry name" value="Aldolase_TIM"/>
</dbReference>
<dbReference type="Pfam" id="PF00724">
    <property type="entry name" value="Oxidored_FMN"/>
    <property type="match status" value="1"/>
</dbReference>
<comment type="similarity">
    <text evidence="3">In the N-terminal section; belongs to the NADH:flavin oxidoreductase/NADH oxidase family.</text>
</comment>
<dbReference type="PANTHER" id="PTHR42917">
    <property type="entry name" value="2,4-DIENOYL-COA REDUCTASE"/>
    <property type="match status" value="1"/>
</dbReference>
<accession>A0A5C9A5B1</accession>
<keyword evidence="7" id="KW-0560">Oxidoreductase</keyword>
<dbReference type="CDD" id="cd02803">
    <property type="entry name" value="OYE_like_FMN_family"/>
    <property type="match status" value="1"/>
</dbReference>
<keyword evidence="9" id="KW-0411">Iron-sulfur</keyword>
<dbReference type="Gene3D" id="3.50.50.60">
    <property type="entry name" value="FAD/NAD(P)-binding domain"/>
    <property type="match status" value="1"/>
</dbReference>
<evidence type="ECO:0000256" key="5">
    <source>
        <dbReference type="ARBA" id="ARBA00022643"/>
    </source>
</evidence>
<evidence type="ECO:0000256" key="1">
    <source>
        <dbReference type="ARBA" id="ARBA00001917"/>
    </source>
</evidence>
<keyword evidence="4" id="KW-0285">Flavoprotein</keyword>
<evidence type="ECO:0000256" key="3">
    <source>
        <dbReference type="ARBA" id="ARBA00011048"/>
    </source>
</evidence>
<evidence type="ECO:0000256" key="7">
    <source>
        <dbReference type="ARBA" id="ARBA00023002"/>
    </source>
</evidence>
<organism evidence="12 13">
    <name type="scientific">Parahaliea maris</name>
    <dbReference type="NCBI Taxonomy" id="2716870"/>
    <lineage>
        <taxon>Bacteria</taxon>
        <taxon>Pseudomonadati</taxon>
        <taxon>Pseudomonadota</taxon>
        <taxon>Gammaproteobacteria</taxon>
        <taxon>Cellvibrionales</taxon>
        <taxon>Halieaceae</taxon>
        <taxon>Parahaliea</taxon>
    </lineage>
</organism>
<dbReference type="PRINTS" id="PR00368">
    <property type="entry name" value="FADPNR"/>
</dbReference>
<comment type="caution">
    <text evidence="12">The sequence shown here is derived from an EMBL/GenBank/DDBJ whole genome shotgun (WGS) entry which is preliminary data.</text>
</comment>
<evidence type="ECO:0000256" key="6">
    <source>
        <dbReference type="ARBA" id="ARBA00022723"/>
    </source>
</evidence>
<evidence type="ECO:0000256" key="9">
    <source>
        <dbReference type="ARBA" id="ARBA00023014"/>
    </source>
</evidence>
<dbReference type="Gene3D" id="3.20.20.70">
    <property type="entry name" value="Aldolase class I"/>
    <property type="match status" value="1"/>
</dbReference>
<keyword evidence="13" id="KW-1185">Reference proteome</keyword>
<dbReference type="SUPFAM" id="SSF51905">
    <property type="entry name" value="FAD/NAD(P)-binding domain"/>
    <property type="match status" value="1"/>
</dbReference>
<evidence type="ECO:0000256" key="4">
    <source>
        <dbReference type="ARBA" id="ARBA00022630"/>
    </source>
</evidence>
<evidence type="ECO:0000313" key="13">
    <source>
        <dbReference type="Proteomes" id="UP000321039"/>
    </source>
</evidence>
<dbReference type="GO" id="GO:0051536">
    <property type="term" value="F:iron-sulfur cluster binding"/>
    <property type="evidence" value="ECO:0007669"/>
    <property type="project" value="UniProtKB-KW"/>
</dbReference>
<keyword evidence="5" id="KW-0288">FMN</keyword>
<comment type="cofactor">
    <cofactor evidence="1">
        <name>FMN</name>
        <dbReference type="ChEBI" id="CHEBI:58210"/>
    </cofactor>
</comment>
<name>A0A5C9A5B1_9GAMM</name>
<dbReference type="GO" id="GO:0016491">
    <property type="term" value="F:oxidoreductase activity"/>
    <property type="evidence" value="ECO:0007669"/>
    <property type="project" value="UniProtKB-KW"/>
</dbReference>
<dbReference type="Proteomes" id="UP000321039">
    <property type="component" value="Unassembled WGS sequence"/>
</dbReference>
<dbReference type="EMBL" id="VRZA01000001">
    <property type="protein sequence ID" value="TXS96075.1"/>
    <property type="molecule type" value="Genomic_DNA"/>
</dbReference>
<dbReference type="InterPro" id="IPR001155">
    <property type="entry name" value="OxRdtase_FMN_N"/>
</dbReference>
<keyword evidence="6" id="KW-0479">Metal-binding</keyword>
<dbReference type="InterPro" id="IPR036188">
    <property type="entry name" value="FAD/NAD-bd_sf"/>
</dbReference>
<dbReference type="Gene3D" id="3.40.50.720">
    <property type="entry name" value="NAD(P)-binding Rossmann-like Domain"/>
    <property type="match status" value="1"/>
</dbReference>
<proteinExistence type="inferred from homology"/>
<evidence type="ECO:0000259" key="11">
    <source>
        <dbReference type="Pfam" id="PF07992"/>
    </source>
</evidence>
<dbReference type="GO" id="GO:0010181">
    <property type="term" value="F:FMN binding"/>
    <property type="evidence" value="ECO:0007669"/>
    <property type="project" value="InterPro"/>
</dbReference>
<comment type="cofactor">
    <cofactor evidence="2">
        <name>[4Fe-4S] cluster</name>
        <dbReference type="ChEBI" id="CHEBI:49883"/>
    </cofactor>
</comment>
<dbReference type="GO" id="GO:0046872">
    <property type="term" value="F:metal ion binding"/>
    <property type="evidence" value="ECO:0007669"/>
    <property type="project" value="UniProtKB-KW"/>
</dbReference>
<evidence type="ECO:0000256" key="2">
    <source>
        <dbReference type="ARBA" id="ARBA00001966"/>
    </source>
</evidence>
<dbReference type="SUPFAM" id="SSF51395">
    <property type="entry name" value="FMN-linked oxidoreductases"/>
    <property type="match status" value="1"/>
</dbReference>
<keyword evidence="8" id="KW-0408">Iron</keyword>
<dbReference type="PANTHER" id="PTHR42917:SF2">
    <property type="entry name" value="2,4-DIENOYL-COA REDUCTASE [(2E)-ENOYL-COA-PRODUCING]"/>
    <property type="match status" value="1"/>
</dbReference>
<dbReference type="InterPro" id="IPR051793">
    <property type="entry name" value="NADH:flavin_oxidoreductase"/>
</dbReference>
<reference evidence="12 13" key="1">
    <citation type="submission" date="2019-08" db="EMBL/GenBank/DDBJ databases">
        <title>Parahaliea maris sp. nov., isolated from the surface seawater.</title>
        <authorList>
            <person name="Liu Y."/>
        </authorList>
    </citation>
    <scope>NUCLEOTIDE SEQUENCE [LARGE SCALE GENOMIC DNA]</scope>
    <source>
        <strain evidence="12 13">HSLHS9</strain>
    </source>
</reference>
<dbReference type="PRINTS" id="PR00411">
    <property type="entry name" value="PNDRDTASEI"/>
</dbReference>
<evidence type="ECO:0000259" key="10">
    <source>
        <dbReference type="Pfam" id="PF00724"/>
    </source>
</evidence>
<dbReference type="AlphaFoldDB" id="A0A5C9A5B1"/>
<dbReference type="RefSeq" id="WP_148066345.1">
    <property type="nucleotide sequence ID" value="NZ_VRZA01000001.1"/>
</dbReference>
<feature type="domain" description="NADH:flavin oxidoreductase/NADH oxidase N-terminal" evidence="10">
    <location>
        <begin position="10"/>
        <end position="361"/>
    </location>
</feature>
<sequence length="707" mass="76089">MSKALTHLSSPCRIGKLQLKNRMVVTAMGTNLGAEDGSPSERLHALHERQAKGGAGLIVLGSVGVSWPSGGNQPWQAAISRDEHIPAWRKLADAVHGHGAKLAAQLHHGGLVAAQDRAEGRPMWVPSYPEVKTGDMADGFLESELAAMFDPKAPEPQLHVMTRDDIDQLVADFAAAAVRAKTAGIDGVEIHGGHGYIISEFLSPLANQRDDEYGGSLENRARFLLEIVAAVRAAVGADYPVWVKIDSGEFGTREGISLADARETAVMLERAGVDAITVSAYHDTSMGVNHSESNIPHVPERLVAGATSIKQALSIPVITSGRIELEAADKHIGSGHFDMLGMGRKLLADPDLPNKVIAGRLDDIRPCVYCYCCVSQIYVLKPLKCAVNPETAHELTRSLIATSRARHFAVVGGGPAGMEAARRLAERGHRVTLLEASDRLGGTLQFASIAYEPNERLLRWLRRQTEQSAVEVRLNTQATPSLLKQLGVDEVVVATGARRDLPDIPGKDQDFVFSGDEMRALVLGEANAALGRKTSGFTRLMTRAGAVTGANKHPWLLRQVSRAWLPLGKNIVVIGAELVGLELAEYLAHRGRNVTVIDSAGRPGAGLYLVRRMRLLHELREEGVVLINRARDIEVGDHRVRYVNYRGQQRSLDADEVIVAQGATGDLSLAEQLQTQGVTVHSIGDCNGVGYIEGAMESAAELVAGLD</sequence>
<dbReference type="Pfam" id="PF07992">
    <property type="entry name" value="Pyr_redox_2"/>
    <property type="match status" value="1"/>
</dbReference>
<gene>
    <name evidence="12" type="ORF">FV139_00795</name>
</gene>
<protein>
    <submittedName>
        <fullName evidence="12">FAD-dependent oxidoreductase</fullName>
    </submittedName>
</protein>
<dbReference type="InterPro" id="IPR023753">
    <property type="entry name" value="FAD/NAD-binding_dom"/>
</dbReference>